<evidence type="ECO:0000256" key="2">
    <source>
        <dbReference type="ARBA" id="ARBA00022576"/>
    </source>
</evidence>
<dbReference type="PANTHER" id="PTHR43643">
    <property type="entry name" value="HISTIDINOL-PHOSPHATE AMINOTRANSFERASE 2"/>
    <property type="match status" value="1"/>
</dbReference>
<dbReference type="SUPFAM" id="SSF53383">
    <property type="entry name" value="PLP-dependent transferases"/>
    <property type="match status" value="1"/>
</dbReference>
<keyword evidence="2 8" id="KW-0032">Aminotransferase</keyword>
<dbReference type="InterPro" id="IPR024892">
    <property type="entry name" value="ArAT"/>
</dbReference>
<dbReference type="InterPro" id="IPR004839">
    <property type="entry name" value="Aminotransferase_I/II_large"/>
</dbReference>
<proteinExistence type="inferred from homology"/>
<evidence type="ECO:0000256" key="5">
    <source>
        <dbReference type="RuleBase" id="RU003693"/>
    </source>
</evidence>
<evidence type="ECO:0000313" key="9">
    <source>
        <dbReference type="Proteomes" id="UP001296993"/>
    </source>
</evidence>
<evidence type="ECO:0000259" key="7">
    <source>
        <dbReference type="Pfam" id="PF00155"/>
    </source>
</evidence>
<keyword evidence="4 5" id="KW-0663">Pyridoxal phosphate</keyword>
<dbReference type="InterPro" id="IPR001917">
    <property type="entry name" value="Aminotrans_II_pyridoxalP_BS"/>
</dbReference>
<keyword evidence="3 8" id="KW-0808">Transferase</keyword>
<reference evidence="8 9" key="1">
    <citation type="submission" date="2021-03" db="EMBL/GenBank/DDBJ databases">
        <title>Sequencing the genomes of 1000 actinobacteria strains.</title>
        <authorList>
            <person name="Klenk H.-P."/>
        </authorList>
    </citation>
    <scope>NUCLEOTIDE SEQUENCE [LARGE SCALE GENOMIC DNA]</scope>
    <source>
        <strain evidence="8 9">DSM 15797</strain>
    </source>
</reference>
<dbReference type="InterPro" id="IPR015421">
    <property type="entry name" value="PyrdxlP-dep_Trfase_major"/>
</dbReference>
<dbReference type="Gene3D" id="3.90.1150.10">
    <property type="entry name" value="Aspartate Aminotransferase, domain 1"/>
    <property type="match status" value="1"/>
</dbReference>
<feature type="region of interest" description="Disordered" evidence="6">
    <location>
        <begin position="368"/>
        <end position="391"/>
    </location>
</feature>
<evidence type="ECO:0000256" key="4">
    <source>
        <dbReference type="ARBA" id="ARBA00022898"/>
    </source>
</evidence>
<organism evidence="8 9">
    <name type="scientific">Paeniglutamicibacter kerguelensis</name>
    <dbReference type="NCBI Taxonomy" id="254788"/>
    <lineage>
        <taxon>Bacteria</taxon>
        <taxon>Bacillati</taxon>
        <taxon>Actinomycetota</taxon>
        <taxon>Actinomycetes</taxon>
        <taxon>Micrococcales</taxon>
        <taxon>Micrococcaceae</taxon>
        <taxon>Paeniglutamicibacter</taxon>
    </lineage>
</organism>
<dbReference type="InterPro" id="IPR050106">
    <property type="entry name" value="HistidinolP_aminotransfase"/>
</dbReference>
<dbReference type="CDD" id="cd00609">
    <property type="entry name" value="AAT_like"/>
    <property type="match status" value="1"/>
</dbReference>
<dbReference type="EMBL" id="JAGIOF010000001">
    <property type="protein sequence ID" value="MBP2384590.1"/>
    <property type="molecule type" value="Genomic_DNA"/>
</dbReference>
<feature type="domain" description="Aminotransferase class I/classII large" evidence="7">
    <location>
        <begin position="46"/>
        <end position="337"/>
    </location>
</feature>
<dbReference type="PROSITE" id="PS00599">
    <property type="entry name" value="AA_TRANSFER_CLASS_2"/>
    <property type="match status" value="1"/>
</dbReference>
<accession>A0ABS4X7Y2</accession>
<evidence type="ECO:0000313" key="8">
    <source>
        <dbReference type="EMBL" id="MBP2384590.1"/>
    </source>
</evidence>
<dbReference type="Proteomes" id="UP001296993">
    <property type="component" value="Unassembled WGS sequence"/>
</dbReference>
<dbReference type="EC" id="2.6.1.9" evidence="8"/>
<dbReference type="NCBIfam" id="NF002878">
    <property type="entry name" value="PRK03321.1"/>
    <property type="match status" value="1"/>
</dbReference>
<protein>
    <submittedName>
        <fullName evidence="8">Histidinol-phosphate aminotransferase</fullName>
        <ecNumber evidence="8">2.6.1.9</ecNumber>
    </submittedName>
</protein>
<comment type="similarity">
    <text evidence="5">Belongs to the class-II pyridoxal-phosphate-dependent aminotransferase family.</text>
</comment>
<sequence length="391" mass="40791">MNGHRLNTAVSLTAISTPEPRPLVGRLPGYSRSASAGTVRWVASSNESWMPPSPAAVEAMVASVQGANRYPSLAGDRLVAALAERLGVSDTRVAVGAGSLALLGQIFNAFAGPGDEVLYAWRSYEAYPILVTLAGAERVEVPLDAAHRHDLGAMAAAVTERTTVVLLCSPNNPTGTELDLGEIRSFLDTVPGHVLVVLDEAYLEFSGNPGDTLQLLQEHPNLAILRTFSKAYGLAGVRAGYLLAQEGVIQAIRAVAPPFGLSAVAEAGAVAALEDAGHLRDTVEAVLAERGFLHRELTARGYRIPPSGGNFLWIPETDVPASGIERMCAAHGLSVRAFAGSGVRVSIAPREASLAVLAALDVFGPPPVPSETTTTTPHNHSLEIHSTGGAS</sequence>
<comment type="cofactor">
    <cofactor evidence="1 5">
        <name>pyridoxal 5'-phosphate</name>
        <dbReference type="ChEBI" id="CHEBI:597326"/>
    </cofactor>
</comment>
<evidence type="ECO:0000256" key="3">
    <source>
        <dbReference type="ARBA" id="ARBA00022679"/>
    </source>
</evidence>
<dbReference type="RefSeq" id="WP_209995239.1">
    <property type="nucleotide sequence ID" value="NZ_BAAAJY010000008.1"/>
</dbReference>
<comment type="caution">
    <text evidence="8">The sequence shown here is derived from an EMBL/GenBank/DDBJ whole genome shotgun (WGS) entry which is preliminary data.</text>
</comment>
<dbReference type="GO" id="GO:0004400">
    <property type="term" value="F:histidinol-phosphate transaminase activity"/>
    <property type="evidence" value="ECO:0007669"/>
    <property type="project" value="UniProtKB-EC"/>
</dbReference>
<evidence type="ECO:0000256" key="1">
    <source>
        <dbReference type="ARBA" id="ARBA00001933"/>
    </source>
</evidence>
<dbReference type="Pfam" id="PF00155">
    <property type="entry name" value="Aminotran_1_2"/>
    <property type="match status" value="1"/>
</dbReference>
<dbReference type="PANTHER" id="PTHR43643:SF3">
    <property type="entry name" value="HISTIDINOL-PHOSPHATE AMINOTRANSFERASE"/>
    <property type="match status" value="1"/>
</dbReference>
<dbReference type="InterPro" id="IPR015424">
    <property type="entry name" value="PyrdxlP-dep_Trfase"/>
</dbReference>
<evidence type="ECO:0000256" key="6">
    <source>
        <dbReference type="SAM" id="MobiDB-lite"/>
    </source>
</evidence>
<name>A0ABS4X7Y2_9MICC</name>
<gene>
    <name evidence="8" type="ORF">JOF47_000101</name>
</gene>
<dbReference type="InterPro" id="IPR015422">
    <property type="entry name" value="PyrdxlP-dep_Trfase_small"/>
</dbReference>
<keyword evidence="9" id="KW-1185">Reference proteome</keyword>
<dbReference type="Gene3D" id="3.40.640.10">
    <property type="entry name" value="Type I PLP-dependent aspartate aminotransferase-like (Major domain)"/>
    <property type="match status" value="1"/>
</dbReference>